<evidence type="ECO:0000313" key="9">
    <source>
        <dbReference type="Proteomes" id="UP001628281"/>
    </source>
</evidence>
<name>A0A060DDG0_9PROT</name>
<evidence type="ECO:0000313" key="5">
    <source>
        <dbReference type="EMBL" id="PNQ98881.1"/>
    </source>
</evidence>
<reference evidence="2 6" key="1">
    <citation type="journal article" date="2014" name="Genome Announc.">
        <title>Complete Genome Sequence of the Model Rhizosphere Strain Azospirillum brasilense Az39, Successfully Applied in Agriculture.</title>
        <authorList>
            <person name="Rivera D."/>
            <person name="Revale S."/>
            <person name="Molina R."/>
            <person name="Gualpa J."/>
            <person name="Puente M."/>
            <person name="Maroniche G."/>
            <person name="Paris G."/>
            <person name="Baker D."/>
            <person name="Clavijo B."/>
            <person name="McLay K."/>
            <person name="Spaepen S."/>
            <person name="Perticari A."/>
            <person name="Vazquez M."/>
            <person name="Wisniewski-Dye F."/>
            <person name="Watkins C."/>
            <person name="Martinez-Abarca F."/>
            <person name="Vanderleyden J."/>
            <person name="Cassan F."/>
        </authorList>
    </citation>
    <scope>NUCLEOTIDE SEQUENCE [LARGE SCALE GENOMIC DNA]</scope>
    <source>
        <strain evidence="2 6">Az39</strain>
    </source>
</reference>
<feature type="transmembrane region" description="Helical" evidence="1">
    <location>
        <begin position="108"/>
        <end position="132"/>
    </location>
</feature>
<feature type="transmembrane region" description="Helical" evidence="1">
    <location>
        <begin position="40"/>
        <end position="60"/>
    </location>
</feature>
<keyword evidence="9" id="KW-1185">Reference proteome</keyword>
<evidence type="ECO:0000313" key="6">
    <source>
        <dbReference type="Proteomes" id="UP000027186"/>
    </source>
</evidence>
<sequence>MPLTARDVASSVFGAYRLARFDPTGLQHLDRTPEGAWKSFYAAVIVAPAWTLLLAIRLWGQVPDTPLFQLVVVEAIAYVISWTAFPVVMHGVSGLLDRQSRYIDFLCAYNWSSVVQMSIYLPVVILAATGILPGPISEGLVFGIMLAMLTYQWFVMRTALDISGVAAAVLVLLDLFLSALITDFADGLL</sequence>
<keyword evidence="1" id="KW-1133">Transmembrane helix</keyword>
<dbReference type="OrthoDB" id="8443450at2"/>
<keyword evidence="1" id="KW-0812">Transmembrane</keyword>
<keyword evidence="1" id="KW-0472">Membrane</keyword>
<dbReference type="Proteomes" id="UP000027186">
    <property type="component" value="Chromosome"/>
</dbReference>
<dbReference type="Proteomes" id="UP000325333">
    <property type="component" value="Unassembled WGS sequence"/>
</dbReference>
<dbReference type="KEGG" id="abq:ABAZ39_01560"/>
<proteinExistence type="predicted"/>
<feature type="transmembrane region" description="Helical" evidence="1">
    <location>
        <begin position="162"/>
        <end position="185"/>
    </location>
</feature>
<protein>
    <submittedName>
        <fullName evidence="2">Membrane protein</fullName>
    </submittedName>
</protein>
<evidence type="ECO:0000256" key="1">
    <source>
        <dbReference type="SAM" id="Phobius"/>
    </source>
</evidence>
<accession>A0A060DDG0</accession>
<dbReference type="Proteomes" id="UP001628281">
    <property type="component" value="Unassembled WGS sequence"/>
</dbReference>
<dbReference type="RefSeq" id="WP_014239314.1">
    <property type="nucleotide sequence ID" value="NZ_CP007793.1"/>
</dbReference>
<feature type="transmembrane region" description="Helical" evidence="1">
    <location>
        <begin position="139"/>
        <end position="156"/>
    </location>
</feature>
<reference evidence="5 7" key="2">
    <citation type="submission" date="2018-01" db="EMBL/GenBank/DDBJ databases">
        <title>Whole genome sequence of Azospirillum brasilense REC3 isolated from strawberry roots.</title>
        <authorList>
            <person name="Fontana C.A."/>
            <person name="Salazar S.M."/>
            <person name="Bassi D."/>
            <person name="Puglisi E."/>
            <person name="Lovaisa N.C."/>
            <person name="Toffoli L.M."/>
            <person name="Pedraza R."/>
            <person name="Cocconcelli P.S."/>
        </authorList>
    </citation>
    <scope>NUCLEOTIDE SEQUENCE [LARGE SCALE GENOMIC DNA]</scope>
    <source>
        <strain evidence="5 7">REC3</strain>
    </source>
</reference>
<dbReference type="EMBL" id="CP007793">
    <property type="protein sequence ID" value="AIB10725.1"/>
    <property type="molecule type" value="Genomic_DNA"/>
</dbReference>
<evidence type="ECO:0000313" key="4">
    <source>
        <dbReference type="EMBL" id="MFL7900543.1"/>
    </source>
</evidence>
<feature type="transmembrane region" description="Helical" evidence="1">
    <location>
        <begin position="67"/>
        <end position="88"/>
    </location>
</feature>
<organism evidence="2 6">
    <name type="scientific">Azospirillum argentinense</name>
    <dbReference type="NCBI Taxonomy" id="2970906"/>
    <lineage>
        <taxon>Bacteria</taxon>
        <taxon>Pseudomonadati</taxon>
        <taxon>Pseudomonadota</taxon>
        <taxon>Alphaproteobacteria</taxon>
        <taxon>Rhodospirillales</taxon>
        <taxon>Azospirillaceae</taxon>
        <taxon>Azospirillum</taxon>
    </lineage>
</organism>
<dbReference type="AlphaFoldDB" id="A0A060DDG0"/>
<evidence type="ECO:0000313" key="7">
    <source>
        <dbReference type="Proteomes" id="UP000236268"/>
    </source>
</evidence>
<reference evidence="3 8" key="3">
    <citation type="submission" date="2019-07" db="EMBL/GenBank/DDBJ databases">
        <title>Genome sequencing of the stress-tolerant strain Azospirillum brasilense Az19.</title>
        <authorList>
            <person name="Maroniche G.A."/>
            <person name="Garcia J.E."/>
            <person name="Pagnussat L."/>
            <person name="Amenta M."/>
            <person name="Creus C.M."/>
        </authorList>
    </citation>
    <scope>NUCLEOTIDE SEQUENCE [LARGE SCALE GENOMIC DNA]</scope>
    <source>
        <strain evidence="3 8">Az19</strain>
    </source>
</reference>
<dbReference type="Proteomes" id="UP000236268">
    <property type="component" value="Unassembled WGS sequence"/>
</dbReference>
<dbReference type="EMBL" id="JBJLSN010000005">
    <property type="protein sequence ID" value="MFL7900543.1"/>
    <property type="molecule type" value="Genomic_DNA"/>
</dbReference>
<dbReference type="EMBL" id="POWG01000009">
    <property type="protein sequence ID" value="PNQ98881.1"/>
    <property type="molecule type" value="Genomic_DNA"/>
</dbReference>
<gene>
    <name evidence="2" type="ORF">ABAZ39_01560</name>
    <name evidence="4" type="ORF">ACJ41P_05360</name>
    <name evidence="5" type="ORF">C1S70_10380</name>
    <name evidence="3" type="ORF">FH063_000189</name>
</gene>
<evidence type="ECO:0000313" key="2">
    <source>
        <dbReference type="EMBL" id="AIB10725.1"/>
    </source>
</evidence>
<accession>A0A5B0L138</accession>
<evidence type="ECO:0000313" key="8">
    <source>
        <dbReference type="Proteomes" id="UP000325333"/>
    </source>
</evidence>
<dbReference type="EMBL" id="VEWN01000001">
    <property type="protein sequence ID" value="KAA1057989.1"/>
    <property type="molecule type" value="Genomic_DNA"/>
</dbReference>
<evidence type="ECO:0000313" key="3">
    <source>
        <dbReference type="EMBL" id="KAA1057989.1"/>
    </source>
</evidence>
<reference evidence="4 9" key="4">
    <citation type="submission" date="2024-11" db="EMBL/GenBank/DDBJ databases">
        <title>Draft genome sequences of two bacteria associated to sugarcane roots in Colombia.</title>
        <authorList>
            <person name="Pardo-Diaz S."/>
            <person name="Masmela-Mendoza J."/>
            <person name="Delgadillo-Duran P."/>
            <person name="Bautista E.J."/>
            <person name="Rojas-Tapias D.F."/>
        </authorList>
    </citation>
    <scope>NUCLEOTIDE SEQUENCE [LARGE SCALE GENOMIC DNA]</scope>
    <source>
        <strain evidence="4 9">Ap18</strain>
    </source>
</reference>